<dbReference type="AlphaFoldDB" id="A0A0S4LAJ0"/>
<keyword evidence="3" id="KW-1185">Reference proteome</keyword>
<feature type="chain" id="PRO_5006623874" description="Carboxypeptidase regulatory-like domain-containing protein" evidence="1">
    <location>
        <begin position="29"/>
        <end position="205"/>
    </location>
</feature>
<dbReference type="Proteomes" id="UP000198736">
    <property type="component" value="Unassembled WGS sequence"/>
</dbReference>
<gene>
    <name evidence="2" type="ORF">COMA2_140086</name>
</gene>
<sequence>MRWRDGQFRYSFISLLLICSFHAAPAQAVMSGSSNPPTFNEKELFAYRAKGRGSAAGQVFLRASSGKAVTQAGASIYLIPMVSSTRSWFDKHVRENSCPSKGGASSSESPMPQGSPVECLREVMAQLLTDKKLIPYLRATRANPTGHFWFTKVPAGRYYVVSLLEGSGGAHQDERAVGIAWLTMDLEVDEKATNLVVTDCKSILC</sequence>
<accession>A0A0S4LAJ0</accession>
<dbReference type="OrthoDB" id="9795234at2"/>
<dbReference type="EMBL" id="CZPZ01000006">
    <property type="protein sequence ID" value="CUS33801.1"/>
    <property type="molecule type" value="Genomic_DNA"/>
</dbReference>
<proteinExistence type="predicted"/>
<feature type="signal peptide" evidence="1">
    <location>
        <begin position="1"/>
        <end position="28"/>
    </location>
</feature>
<evidence type="ECO:0000256" key="1">
    <source>
        <dbReference type="SAM" id="SignalP"/>
    </source>
</evidence>
<dbReference type="RefSeq" id="WP_090895324.1">
    <property type="nucleotide sequence ID" value="NZ_CZPZ01000006.1"/>
</dbReference>
<name>A0A0S4LAJ0_9BACT</name>
<evidence type="ECO:0000313" key="3">
    <source>
        <dbReference type="Proteomes" id="UP000198736"/>
    </source>
</evidence>
<dbReference type="SUPFAM" id="SSF117074">
    <property type="entry name" value="Hypothetical protein PA1324"/>
    <property type="match status" value="1"/>
</dbReference>
<evidence type="ECO:0008006" key="4">
    <source>
        <dbReference type="Google" id="ProtNLM"/>
    </source>
</evidence>
<protein>
    <recommendedName>
        <fullName evidence="4">Carboxypeptidase regulatory-like domain-containing protein</fullName>
    </recommendedName>
</protein>
<keyword evidence="1" id="KW-0732">Signal</keyword>
<evidence type="ECO:0000313" key="2">
    <source>
        <dbReference type="EMBL" id="CUS33801.1"/>
    </source>
</evidence>
<dbReference type="STRING" id="1742973.COMA2_140086"/>
<organism evidence="2 3">
    <name type="scientific">Candidatus Nitrospira nitrificans</name>
    <dbReference type="NCBI Taxonomy" id="1742973"/>
    <lineage>
        <taxon>Bacteria</taxon>
        <taxon>Pseudomonadati</taxon>
        <taxon>Nitrospirota</taxon>
        <taxon>Nitrospiria</taxon>
        <taxon>Nitrospirales</taxon>
        <taxon>Nitrospiraceae</taxon>
        <taxon>Nitrospira</taxon>
    </lineage>
</organism>
<reference evidence="3" key="1">
    <citation type="submission" date="2015-10" db="EMBL/GenBank/DDBJ databases">
        <authorList>
            <person name="Luecker S."/>
            <person name="Luecker S."/>
        </authorList>
    </citation>
    <scope>NUCLEOTIDE SEQUENCE [LARGE SCALE GENOMIC DNA]</scope>
</reference>